<name>A0A844B6R8_9RHOB</name>
<keyword evidence="2" id="KW-1185">Reference proteome</keyword>
<dbReference type="InterPro" id="IPR046705">
    <property type="entry name" value="DUF6778"/>
</dbReference>
<evidence type="ECO:0008006" key="3">
    <source>
        <dbReference type="Google" id="ProtNLM"/>
    </source>
</evidence>
<accession>A0A844B6R8</accession>
<dbReference type="AlphaFoldDB" id="A0A844B6R8"/>
<dbReference type="RefSeq" id="WP_153747389.1">
    <property type="nucleotide sequence ID" value="NZ_BAAADI010000006.1"/>
</dbReference>
<protein>
    <recommendedName>
        <fullName evidence="3">Lipoprotein</fullName>
    </recommendedName>
</protein>
<gene>
    <name evidence="1" type="ORF">GH815_03625</name>
</gene>
<proteinExistence type="predicted"/>
<dbReference type="EMBL" id="WJPO01000003">
    <property type="protein sequence ID" value="MRH20074.1"/>
    <property type="molecule type" value="Genomic_DNA"/>
</dbReference>
<evidence type="ECO:0000313" key="2">
    <source>
        <dbReference type="Proteomes" id="UP000466730"/>
    </source>
</evidence>
<comment type="caution">
    <text evidence="1">The sequence shown here is derived from an EMBL/GenBank/DDBJ whole genome shotgun (WGS) entry which is preliminary data.</text>
</comment>
<dbReference type="Pfam" id="PF20569">
    <property type="entry name" value="DUF6778"/>
    <property type="match status" value="1"/>
</dbReference>
<dbReference type="Proteomes" id="UP000466730">
    <property type="component" value="Unassembled WGS sequence"/>
</dbReference>
<organism evidence="1 2">
    <name type="scientific">Rhodovulum strictum</name>
    <dbReference type="NCBI Taxonomy" id="58314"/>
    <lineage>
        <taxon>Bacteria</taxon>
        <taxon>Pseudomonadati</taxon>
        <taxon>Pseudomonadota</taxon>
        <taxon>Alphaproteobacteria</taxon>
        <taxon>Rhodobacterales</taxon>
        <taxon>Paracoccaceae</taxon>
        <taxon>Rhodovulum</taxon>
    </lineage>
</organism>
<dbReference type="PROSITE" id="PS51257">
    <property type="entry name" value="PROKAR_LIPOPROTEIN"/>
    <property type="match status" value="1"/>
</dbReference>
<sequence length="205" mass="22340">MIFTRRVFMGGLVTGLLSGCAGTWTTDYSDAISPAVSRGWRVTQFDIRVPDSLTVSEANVYQPEADIVWRGDPPGDRRAQVAAIFDTAARRGTSNLRGPRPVRLTINVTQFHALSDIARKRLSRSGVHNISFVAQVSDARTGQVLAGPEPIKADLVAYTGQQALQADLQGQTQKVRITDHLTRVLAGWTGAGPDDVRAEFQRIGR</sequence>
<evidence type="ECO:0000313" key="1">
    <source>
        <dbReference type="EMBL" id="MRH20074.1"/>
    </source>
</evidence>
<dbReference type="OrthoDB" id="7836640at2"/>
<reference evidence="1 2" key="1">
    <citation type="submission" date="2019-11" db="EMBL/GenBank/DDBJ databases">
        <title>Draft Whole-Genome sequence of the marine photosynthetic bacterium Rhodovulum strictum DSM 11289.</title>
        <authorList>
            <person name="Kyndt J.A."/>
            <person name="Meyer T.E."/>
        </authorList>
    </citation>
    <scope>NUCLEOTIDE SEQUENCE [LARGE SCALE GENOMIC DNA]</scope>
    <source>
        <strain evidence="1 2">DSM 11289</strain>
    </source>
</reference>